<evidence type="ECO:0000259" key="4">
    <source>
        <dbReference type="PROSITE" id="PS51117"/>
    </source>
</evidence>
<dbReference type="PANTHER" id="PTHR10574:SF435">
    <property type="entry name" value="LAMININ SUBUNIT GAMMA-1"/>
    <property type="match status" value="1"/>
</dbReference>
<protein>
    <submittedName>
        <fullName evidence="5">LAMC1</fullName>
    </submittedName>
</protein>
<dbReference type="AlphaFoldDB" id="A0A812D5P5"/>
<evidence type="ECO:0000256" key="3">
    <source>
        <dbReference type="SAM" id="Phobius"/>
    </source>
</evidence>
<dbReference type="GO" id="GO:0007411">
    <property type="term" value="P:axon guidance"/>
    <property type="evidence" value="ECO:0007669"/>
    <property type="project" value="TreeGrafter"/>
</dbReference>
<keyword evidence="3" id="KW-0812">Transmembrane</keyword>
<dbReference type="Gene3D" id="2.60.120.260">
    <property type="entry name" value="Galactose-binding domain-like"/>
    <property type="match status" value="1"/>
</dbReference>
<gene>
    <name evidence="5" type="ORF">SPHA_45735</name>
</gene>
<name>A0A812D5P5_ACAPH</name>
<dbReference type="GO" id="GO:0009888">
    <property type="term" value="P:tissue development"/>
    <property type="evidence" value="ECO:0007669"/>
    <property type="project" value="TreeGrafter"/>
</dbReference>
<dbReference type="PANTHER" id="PTHR10574">
    <property type="entry name" value="NETRIN/LAMININ-RELATED"/>
    <property type="match status" value="1"/>
</dbReference>
<dbReference type="OrthoDB" id="430826at2759"/>
<dbReference type="InterPro" id="IPR008211">
    <property type="entry name" value="Laminin_N"/>
</dbReference>
<feature type="domain" description="Laminin N-terminal" evidence="4">
    <location>
        <begin position="249"/>
        <end position="350"/>
    </location>
</feature>
<reference evidence="5" key="1">
    <citation type="submission" date="2021-01" db="EMBL/GenBank/DDBJ databases">
        <authorList>
            <person name="Li R."/>
            <person name="Bekaert M."/>
        </authorList>
    </citation>
    <scope>NUCLEOTIDE SEQUENCE</scope>
    <source>
        <strain evidence="5">Farmed</strain>
    </source>
</reference>
<keyword evidence="3" id="KW-0472">Membrane</keyword>
<evidence type="ECO:0000313" key="5">
    <source>
        <dbReference type="EMBL" id="CAE1286001.1"/>
    </source>
</evidence>
<dbReference type="InterPro" id="IPR050440">
    <property type="entry name" value="Laminin/Netrin_ECM"/>
</dbReference>
<comment type="caution">
    <text evidence="5">The sequence shown here is derived from an EMBL/GenBank/DDBJ whole genome shotgun (WGS) entry which is preliminary data.</text>
</comment>
<feature type="transmembrane region" description="Helical" evidence="3">
    <location>
        <begin position="118"/>
        <end position="135"/>
    </location>
</feature>
<keyword evidence="6" id="KW-1185">Reference proteome</keyword>
<accession>A0A812D5P5</accession>
<evidence type="ECO:0000313" key="6">
    <source>
        <dbReference type="Proteomes" id="UP000597762"/>
    </source>
</evidence>
<keyword evidence="3" id="KW-1133">Transmembrane helix</keyword>
<dbReference type="Proteomes" id="UP000597762">
    <property type="component" value="Unassembled WGS sequence"/>
</dbReference>
<proteinExistence type="predicted"/>
<sequence>MFLLHTHEKAKERKTREKQWERKDMGRGNTVLSSSLSLVLFNSLSVRLFDFFLLTYLTSLSLRITVSLRPLQSRTCCPPPLSLSFPQLRSLDQLFYPSIPREHQQQCFYNSFLCFQKVIQIVVITVAVVYALTASRGKKKQDNSSRRSVSNMSPPFVSSFSFFSSFTQAGLFLFLLTLTLGPDCGLLVIASDQNYGPSYGLYGPGQYYDYDYNSPGQPENYAPLPPLLPKNQNGDGVNGAETCYDHRGVARKCTPEFVNAAFSLPVEATNVCGLHQPQVYCLQVGVRGASKSCHFCNSKDPKYDHSPNLMTDYEGQGNWTWWQSETMQHDVQYPNSVNLTLHLGKCPCCV</sequence>
<keyword evidence="2" id="KW-0424">Laminin EGF-like domain</keyword>
<dbReference type="SMART" id="SM00136">
    <property type="entry name" value="LamNT"/>
    <property type="match status" value="1"/>
</dbReference>
<dbReference type="Pfam" id="PF00055">
    <property type="entry name" value="Laminin_N"/>
    <property type="match status" value="1"/>
</dbReference>
<dbReference type="EMBL" id="CAHIKZ030002372">
    <property type="protein sequence ID" value="CAE1286001.1"/>
    <property type="molecule type" value="Genomic_DNA"/>
</dbReference>
<evidence type="ECO:0000256" key="2">
    <source>
        <dbReference type="ARBA" id="ARBA00023292"/>
    </source>
</evidence>
<keyword evidence="1" id="KW-1015">Disulfide bond</keyword>
<feature type="transmembrane region" description="Helical" evidence="3">
    <location>
        <begin position="156"/>
        <end position="178"/>
    </location>
</feature>
<organism evidence="5 6">
    <name type="scientific">Acanthosepion pharaonis</name>
    <name type="common">Pharaoh cuttlefish</name>
    <name type="synonym">Sepia pharaonis</name>
    <dbReference type="NCBI Taxonomy" id="158019"/>
    <lineage>
        <taxon>Eukaryota</taxon>
        <taxon>Metazoa</taxon>
        <taxon>Spiralia</taxon>
        <taxon>Lophotrochozoa</taxon>
        <taxon>Mollusca</taxon>
        <taxon>Cephalopoda</taxon>
        <taxon>Coleoidea</taxon>
        <taxon>Decapodiformes</taxon>
        <taxon>Sepiida</taxon>
        <taxon>Sepiina</taxon>
        <taxon>Sepiidae</taxon>
        <taxon>Acanthosepion</taxon>
    </lineage>
</organism>
<dbReference type="PROSITE" id="PS51117">
    <property type="entry name" value="LAMININ_NTER"/>
    <property type="match status" value="1"/>
</dbReference>
<dbReference type="GO" id="GO:0005604">
    <property type="term" value="C:basement membrane"/>
    <property type="evidence" value="ECO:0007669"/>
    <property type="project" value="TreeGrafter"/>
</dbReference>
<evidence type="ECO:0000256" key="1">
    <source>
        <dbReference type="ARBA" id="ARBA00023157"/>
    </source>
</evidence>
<dbReference type="GO" id="GO:0009887">
    <property type="term" value="P:animal organ morphogenesis"/>
    <property type="evidence" value="ECO:0007669"/>
    <property type="project" value="TreeGrafter"/>
</dbReference>